<dbReference type="InterPro" id="IPR018641">
    <property type="entry name" value="Trfase_1_rSAM/seldom-assoc"/>
</dbReference>
<proteinExistence type="predicted"/>
<reference evidence="1 2" key="1">
    <citation type="submission" date="2016-10" db="EMBL/GenBank/DDBJ databases">
        <authorList>
            <person name="de Groot N.N."/>
        </authorList>
    </citation>
    <scope>NUCLEOTIDE SEQUENCE [LARGE SCALE GENOMIC DNA]</scope>
    <source>
        <strain evidence="1 2">DSM 23421</strain>
    </source>
</reference>
<keyword evidence="2" id="KW-1185">Reference proteome</keyword>
<dbReference type="AlphaFoldDB" id="A0A1G6WZA7"/>
<dbReference type="Proteomes" id="UP000199109">
    <property type="component" value="Unassembled WGS sequence"/>
</dbReference>
<dbReference type="STRING" id="641691.SAMN05421636_101485"/>
<gene>
    <name evidence="1" type="ORF">SAMN05421636_101485</name>
</gene>
<dbReference type="PANTHER" id="PTHR36529:SF1">
    <property type="entry name" value="GLYCOSYLTRANSFERASE"/>
    <property type="match status" value="1"/>
</dbReference>
<evidence type="ECO:0000313" key="1">
    <source>
        <dbReference type="EMBL" id="SDD71300.1"/>
    </source>
</evidence>
<dbReference type="SUPFAM" id="SSF53448">
    <property type="entry name" value="Nucleotide-diphospho-sugar transferases"/>
    <property type="match status" value="1"/>
</dbReference>
<accession>A0A1G6WZA7</accession>
<sequence>MDQKNRDTAVLIFSLSARREAERKRLFGGGKKQGAGEFFDILIGRTKKLASASGADVYFIDEGKQRGHTFGERYANAFQDLFDKGYSKVVSIGNDAPELNAETLRKAIAEMQQNDLVVGPSTDGGVYLLGLNGSLFNTDEFLNLPWLQDSLCDALAKSVYWQQGGSFSLDFFSDIDDTASLLQFVQRTSDRFLVDFILIHLFRSKVSCGHRVAITFIDVHPSFLTLRGPPNTQTYTESVRKAA</sequence>
<dbReference type="InterPro" id="IPR029044">
    <property type="entry name" value="Nucleotide-diphossugar_trans"/>
</dbReference>
<name>A0A1G6WZA7_9FLAO</name>
<dbReference type="OrthoDB" id="9798250at2"/>
<dbReference type="Pfam" id="PF09837">
    <property type="entry name" value="DUF2064"/>
    <property type="match status" value="1"/>
</dbReference>
<organism evidence="1 2">
    <name type="scientific">Pricia antarctica</name>
    <dbReference type="NCBI Taxonomy" id="641691"/>
    <lineage>
        <taxon>Bacteria</taxon>
        <taxon>Pseudomonadati</taxon>
        <taxon>Bacteroidota</taxon>
        <taxon>Flavobacteriia</taxon>
        <taxon>Flavobacteriales</taxon>
        <taxon>Flavobacteriaceae</taxon>
        <taxon>Pricia</taxon>
    </lineage>
</organism>
<dbReference type="EMBL" id="FNAO01000001">
    <property type="protein sequence ID" value="SDD71300.1"/>
    <property type="molecule type" value="Genomic_DNA"/>
</dbReference>
<dbReference type="RefSeq" id="WP_091865304.1">
    <property type="nucleotide sequence ID" value="NZ_FNAO01000001.1"/>
</dbReference>
<dbReference type="Gene3D" id="3.90.550.10">
    <property type="entry name" value="Spore Coat Polysaccharide Biosynthesis Protein SpsA, Chain A"/>
    <property type="match status" value="1"/>
</dbReference>
<evidence type="ECO:0000313" key="2">
    <source>
        <dbReference type="Proteomes" id="UP000199109"/>
    </source>
</evidence>
<evidence type="ECO:0008006" key="3">
    <source>
        <dbReference type="Google" id="ProtNLM"/>
    </source>
</evidence>
<protein>
    <recommendedName>
        <fullName evidence="3">DUF2064 domain-containing protein</fullName>
    </recommendedName>
</protein>
<dbReference type="PANTHER" id="PTHR36529">
    <property type="entry name" value="SLL1095 PROTEIN"/>
    <property type="match status" value="1"/>
</dbReference>